<dbReference type="Pfam" id="PF03663">
    <property type="entry name" value="Glyco_hydro_76"/>
    <property type="match status" value="1"/>
</dbReference>
<dbReference type="Gene3D" id="1.50.10.20">
    <property type="match status" value="1"/>
</dbReference>
<dbReference type="InterPro" id="IPR008928">
    <property type="entry name" value="6-hairpin_glycosidase_sf"/>
</dbReference>
<gene>
    <name evidence="1" type="ORF">GLS_c12760</name>
</gene>
<dbReference type="GO" id="GO:0005975">
    <property type="term" value="P:carbohydrate metabolic process"/>
    <property type="evidence" value="ECO:0007669"/>
    <property type="project" value="InterPro"/>
</dbReference>
<dbReference type="EMBL" id="CP004373">
    <property type="protein sequence ID" value="AHK71173.1"/>
    <property type="molecule type" value="Genomic_DNA"/>
</dbReference>
<dbReference type="PANTHER" id="PTHR47791">
    <property type="entry name" value="MEIOTICALLY UP-REGULATED GENE 191 PROTEIN"/>
    <property type="match status" value="1"/>
</dbReference>
<sequence length="389" mass="43318">MPACPAPISSRPETPMACTCSSMRSYKQAIRTMTALTVFALGAFLPAPNACAKNPEKQHNAIVSLQDQTTLTLHPLMNRYETANHSDWRDLHAWQRFVTVSTLSDYEIMSRSTRFHDSALRALQNRQGLDGNDDDLWVAQADLDMARLTHSPAQIQDARRIFNTIASKYWDGRCGGGVWWDHARTYKNAITNELFLSTAARLYRFTHEQAYRDWALKSWSWFRHSGMIDADNLINDGLDNQCRNNGGPAYSYNQGVILDGLLEISALTEDGAPQQTASRIALAAIRAFTPSPGTFQEPGGPMNTDARIFRGIFVRALGHVAASEVDNTTRTRIADWLSLQARSAWHSRKLDALTSDTWNDHPFHASAQGQITAASLFMATALSRGTETP</sequence>
<evidence type="ECO:0000313" key="1">
    <source>
        <dbReference type="EMBL" id="AHK71173.1"/>
    </source>
</evidence>
<name>A0A067Z3U0_GLUOY</name>
<keyword evidence="1" id="KW-0378">Hydrolase</keyword>
<dbReference type="Proteomes" id="UP000031656">
    <property type="component" value="Chromosome"/>
</dbReference>
<dbReference type="InterPro" id="IPR005198">
    <property type="entry name" value="Glyco_hydro_76"/>
</dbReference>
<dbReference type="InterPro" id="IPR053169">
    <property type="entry name" value="MUG_Protein"/>
</dbReference>
<proteinExistence type="predicted"/>
<dbReference type="AlphaFoldDB" id="A0A067Z3U0"/>
<accession>A0A067Z3U0</accession>
<evidence type="ECO:0000313" key="2">
    <source>
        <dbReference type="Proteomes" id="UP000031656"/>
    </source>
</evidence>
<reference evidence="1 2" key="1">
    <citation type="journal article" date="2015" name="Appl. Microbiol. Biotechnol.">
        <title>The consequence of an additional NADH dehydrogenase paralog on the growth of Gluconobacter oxydans DSM3504.</title>
        <authorList>
            <person name="Kostner D."/>
            <person name="Luchterhand B."/>
            <person name="Junker A."/>
            <person name="Volland S."/>
            <person name="Daniel R."/>
            <person name="Buchs J."/>
            <person name="Liebl W."/>
            <person name="Ehrenreich A."/>
        </authorList>
    </citation>
    <scope>NUCLEOTIDE SEQUENCE [LARGE SCALE GENOMIC DNA]</scope>
    <source>
        <strain evidence="1">DSM 3504</strain>
    </source>
</reference>
<dbReference type="GO" id="GO:0016787">
    <property type="term" value="F:hydrolase activity"/>
    <property type="evidence" value="ECO:0007669"/>
    <property type="project" value="UniProtKB-KW"/>
</dbReference>
<dbReference type="SUPFAM" id="SSF48208">
    <property type="entry name" value="Six-hairpin glycosidases"/>
    <property type="match status" value="1"/>
</dbReference>
<dbReference type="HOGENOM" id="CLU_028686_0_0_5"/>
<organism evidence="1 2">
    <name type="scientific">Gluconobacter oxydans DSM 3504</name>
    <dbReference type="NCBI Taxonomy" id="1288313"/>
    <lineage>
        <taxon>Bacteria</taxon>
        <taxon>Pseudomonadati</taxon>
        <taxon>Pseudomonadota</taxon>
        <taxon>Alphaproteobacteria</taxon>
        <taxon>Acetobacterales</taxon>
        <taxon>Acetobacteraceae</taxon>
        <taxon>Gluconobacter</taxon>
    </lineage>
</organism>
<dbReference type="KEGG" id="goy:GLS_c12760"/>
<protein>
    <submittedName>
        <fullName evidence="1">Putative hydrolase</fullName>
    </submittedName>
</protein>
<dbReference type="PANTHER" id="PTHR47791:SF2">
    <property type="entry name" value="ENDO MANNANASE, GH76 FAMILY (EUROFUNG)"/>
    <property type="match status" value="1"/>
</dbReference>